<feature type="chain" id="PRO_5028810609" evidence="2">
    <location>
        <begin position="22"/>
        <end position="118"/>
    </location>
</feature>
<feature type="signal peptide" evidence="2">
    <location>
        <begin position="1"/>
        <end position="21"/>
    </location>
</feature>
<keyword evidence="2" id="KW-0732">Signal</keyword>
<dbReference type="Proteomes" id="UP000509322">
    <property type="component" value="Chromosome 2"/>
</dbReference>
<dbReference type="RefSeq" id="WP_024845024.1">
    <property type="nucleotide sequence ID" value="NZ_CP038203.1"/>
</dbReference>
<feature type="region of interest" description="Disordered" evidence="1">
    <location>
        <begin position="43"/>
        <end position="73"/>
    </location>
</feature>
<proteinExistence type="predicted"/>
<dbReference type="AlphaFoldDB" id="A0A7H9BX64"/>
<reference evidence="3 4" key="1">
    <citation type="submission" date="2020-07" db="EMBL/GenBank/DDBJ databases">
        <title>The complete genome of Paracoccus pantotrophus ACCC 10489.</title>
        <authorList>
            <person name="Si Y."/>
        </authorList>
    </citation>
    <scope>NUCLEOTIDE SEQUENCE [LARGE SCALE GENOMIC DNA]</scope>
    <source>
        <strain evidence="3 4">ACCC10489</strain>
    </source>
</reference>
<dbReference type="EMBL" id="CP058690">
    <property type="protein sequence ID" value="QLH15375.1"/>
    <property type="molecule type" value="Genomic_DNA"/>
</dbReference>
<feature type="compositionally biased region" description="Low complexity" evidence="1">
    <location>
        <begin position="46"/>
        <end position="55"/>
    </location>
</feature>
<sequence length="118" mass="12372">MSGQGWAAVAAAVIWAGSAGAQTPWFDAGNQAMIMHQGDLLEQQTAPNGGAPAGKAGKKPVRTADCSISASREQLRPEYHRRLQAQGRKAADAWLQRQAAALGRHAAQMAKAGTPCRP</sequence>
<name>A0A7H9BX64_PARPN</name>
<evidence type="ECO:0000256" key="2">
    <source>
        <dbReference type="SAM" id="SignalP"/>
    </source>
</evidence>
<protein>
    <submittedName>
        <fullName evidence="3">Uncharacterized protein</fullName>
    </submittedName>
</protein>
<accession>A0A7H9BX64</accession>
<organism evidence="3 4">
    <name type="scientific">Paracoccus pantotrophus</name>
    <name type="common">Thiosphaera pantotropha</name>
    <dbReference type="NCBI Taxonomy" id="82367"/>
    <lineage>
        <taxon>Bacteria</taxon>
        <taxon>Pseudomonadati</taxon>
        <taxon>Pseudomonadota</taxon>
        <taxon>Alphaproteobacteria</taxon>
        <taxon>Rhodobacterales</taxon>
        <taxon>Paracoccaceae</taxon>
        <taxon>Paracoccus</taxon>
    </lineage>
</organism>
<gene>
    <name evidence="3" type="ORF">HYQ43_14390</name>
</gene>
<evidence type="ECO:0000313" key="4">
    <source>
        <dbReference type="Proteomes" id="UP000509322"/>
    </source>
</evidence>
<evidence type="ECO:0000256" key="1">
    <source>
        <dbReference type="SAM" id="MobiDB-lite"/>
    </source>
</evidence>
<evidence type="ECO:0000313" key="3">
    <source>
        <dbReference type="EMBL" id="QLH15375.1"/>
    </source>
</evidence>